<dbReference type="EMBL" id="MFPU01000077">
    <property type="protein sequence ID" value="OGH68867.1"/>
    <property type="molecule type" value="Genomic_DNA"/>
</dbReference>
<dbReference type="Proteomes" id="UP000177953">
    <property type="component" value="Unassembled WGS sequence"/>
</dbReference>
<dbReference type="PANTHER" id="PTHR34298:SF2">
    <property type="entry name" value="SEGREGATION AND CONDENSATION PROTEIN B"/>
    <property type="match status" value="1"/>
</dbReference>
<dbReference type="GO" id="GO:0051304">
    <property type="term" value="P:chromosome separation"/>
    <property type="evidence" value="ECO:0007669"/>
    <property type="project" value="InterPro"/>
</dbReference>
<proteinExistence type="predicted"/>
<comment type="caution">
    <text evidence="5">The sequence shown here is derived from an EMBL/GenBank/DDBJ whole genome shotgun (WGS) entry which is preliminary data.</text>
</comment>
<dbReference type="Pfam" id="PF04079">
    <property type="entry name" value="SMC_ScpB"/>
    <property type="match status" value="1"/>
</dbReference>
<organism evidence="5 6">
    <name type="scientific">Candidatus Magasanikbacteria bacterium RIFCSPHIGHO2_01_FULL_47_8</name>
    <dbReference type="NCBI Taxonomy" id="1798673"/>
    <lineage>
        <taxon>Bacteria</taxon>
        <taxon>Candidatus Magasanikiibacteriota</taxon>
    </lineage>
</organism>
<evidence type="ECO:0000256" key="1">
    <source>
        <dbReference type="ARBA" id="ARBA00022490"/>
    </source>
</evidence>
<dbReference type="SUPFAM" id="SSF46785">
    <property type="entry name" value="Winged helix' DNA-binding domain"/>
    <property type="match status" value="2"/>
</dbReference>
<dbReference type="NCBIfam" id="TIGR00281">
    <property type="entry name" value="SMC-Scp complex subunit ScpB"/>
    <property type="match status" value="1"/>
</dbReference>
<dbReference type="InterPro" id="IPR036388">
    <property type="entry name" value="WH-like_DNA-bd_sf"/>
</dbReference>
<dbReference type="PANTHER" id="PTHR34298">
    <property type="entry name" value="SEGREGATION AND CONDENSATION PROTEIN B"/>
    <property type="match status" value="1"/>
</dbReference>
<evidence type="ECO:0000256" key="3">
    <source>
        <dbReference type="ARBA" id="ARBA00022829"/>
    </source>
</evidence>
<dbReference type="GO" id="GO:0051301">
    <property type="term" value="P:cell division"/>
    <property type="evidence" value="ECO:0007669"/>
    <property type="project" value="UniProtKB-KW"/>
</dbReference>
<evidence type="ECO:0000256" key="2">
    <source>
        <dbReference type="ARBA" id="ARBA00022618"/>
    </source>
</evidence>
<dbReference type="InterPro" id="IPR005234">
    <property type="entry name" value="ScpB_csome_segregation"/>
</dbReference>
<dbReference type="AlphaFoldDB" id="A0A1F6MB34"/>
<accession>A0A1F6MB34</accession>
<evidence type="ECO:0000256" key="4">
    <source>
        <dbReference type="ARBA" id="ARBA00023306"/>
    </source>
</evidence>
<gene>
    <name evidence="5" type="ORF">A2754_00960</name>
</gene>
<protein>
    <submittedName>
        <fullName evidence="5">SMC-Scp complex subunit ScpB</fullName>
    </submittedName>
</protein>
<reference evidence="5 6" key="1">
    <citation type="journal article" date="2016" name="Nat. Commun.">
        <title>Thousands of microbial genomes shed light on interconnected biogeochemical processes in an aquifer system.</title>
        <authorList>
            <person name="Anantharaman K."/>
            <person name="Brown C.T."/>
            <person name="Hug L.A."/>
            <person name="Sharon I."/>
            <person name="Castelle C.J."/>
            <person name="Probst A.J."/>
            <person name="Thomas B.C."/>
            <person name="Singh A."/>
            <person name="Wilkins M.J."/>
            <person name="Karaoz U."/>
            <person name="Brodie E.L."/>
            <person name="Williams K.H."/>
            <person name="Hubbard S.S."/>
            <person name="Banfield J.F."/>
        </authorList>
    </citation>
    <scope>NUCLEOTIDE SEQUENCE [LARGE SCALE GENOMIC DNA]</scope>
</reference>
<keyword evidence="4" id="KW-0131">Cell cycle</keyword>
<feature type="non-terminal residue" evidence="5">
    <location>
        <position position="178"/>
    </location>
</feature>
<keyword evidence="2" id="KW-0132">Cell division</keyword>
<name>A0A1F6MB34_9BACT</name>
<keyword evidence="1" id="KW-0963">Cytoplasm</keyword>
<sequence>MQINSSIESILFVASKPLTAKKIAAVLKVPEESVEAVLGDLAAKYSGEESGIALLRNNKEWQMVSNSNNKEATENFVKAEVSGELTRPQLETLTVISYCGPITKPELEQIRGVNCSLILRNLMMRGLVKEAEDLTALLPTFEVTMEYLRHMGISSLNELPEYDSLHQHQYVTKTLEEA</sequence>
<evidence type="ECO:0000313" key="6">
    <source>
        <dbReference type="Proteomes" id="UP000177953"/>
    </source>
</evidence>
<keyword evidence="3" id="KW-0159">Chromosome partition</keyword>
<evidence type="ECO:0000313" key="5">
    <source>
        <dbReference type="EMBL" id="OGH68867.1"/>
    </source>
</evidence>
<dbReference type="Gene3D" id="1.10.10.10">
    <property type="entry name" value="Winged helix-like DNA-binding domain superfamily/Winged helix DNA-binding domain"/>
    <property type="match status" value="2"/>
</dbReference>
<dbReference type="InterPro" id="IPR036390">
    <property type="entry name" value="WH_DNA-bd_sf"/>
</dbReference>